<feature type="transmembrane region" description="Helical" evidence="1">
    <location>
        <begin position="15"/>
        <end position="41"/>
    </location>
</feature>
<name>A0A235F7E4_9BACL</name>
<dbReference type="PANTHER" id="PTHR41324">
    <property type="entry name" value="MEMBRANE PROTEIN-RELATED"/>
    <property type="match status" value="1"/>
</dbReference>
<organism evidence="2 3">
    <name type="scientific">Fictibacillus aquaticus</name>
    <dbReference type="NCBI Taxonomy" id="2021314"/>
    <lineage>
        <taxon>Bacteria</taxon>
        <taxon>Bacillati</taxon>
        <taxon>Bacillota</taxon>
        <taxon>Bacilli</taxon>
        <taxon>Bacillales</taxon>
        <taxon>Fictibacillaceae</taxon>
        <taxon>Fictibacillus</taxon>
    </lineage>
</organism>
<evidence type="ECO:0008006" key="4">
    <source>
        <dbReference type="Google" id="ProtNLM"/>
    </source>
</evidence>
<feature type="transmembrane region" description="Helical" evidence="1">
    <location>
        <begin position="218"/>
        <end position="234"/>
    </location>
</feature>
<dbReference type="Pfam" id="PF09991">
    <property type="entry name" value="DUF2232"/>
    <property type="match status" value="1"/>
</dbReference>
<keyword evidence="3" id="KW-1185">Reference proteome</keyword>
<reference evidence="2 3" key="1">
    <citation type="submission" date="2017-07" db="EMBL/GenBank/DDBJ databases">
        <title>Fictibacillus sp. nov. GDSW-R2A3 Genome sequencing and assembly.</title>
        <authorList>
            <person name="Mayilraj S."/>
        </authorList>
    </citation>
    <scope>NUCLEOTIDE SEQUENCE [LARGE SCALE GENOMIC DNA]</scope>
    <source>
        <strain evidence="2 3">GDSW-R2A3</strain>
    </source>
</reference>
<dbReference type="EMBL" id="NOII01000003">
    <property type="protein sequence ID" value="OYD57148.1"/>
    <property type="molecule type" value="Genomic_DNA"/>
</dbReference>
<feature type="transmembrane region" description="Helical" evidence="1">
    <location>
        <begin position="275"/>
        <end position="295"/>
    </location>
</feature>
<dbReference type="AlphaFoldDB" id="A0A235F7E4"/>
<proteinExistence type="predicted"/>
<keyword evidence="1" id="KW-0812">Transmembrane</keyword>
<evidence type="ECO:0000313" key="2">
    <source>
        <dbReference type="EMBL" id="OYD57148.1"/>
    </source>
</evidence>
<dbReference type="OrthoDB" id="2987886at2"/>
<protein>
    <recommendedName>
        <fullName evidence="4">DUF2232 domain-containing protein</fullName>
    </recommendedName>
</protein>
<dbReference type="Proteomes" id="UP000215059">
    <property type="component" value="Unassembled WGS sequence"/>
</dbReference>
<keyword evidence="1" id="KW-0472">Membrane</keyword>
<evidence type="ECO:0000256" key="1">
    <source>
        <dbReference type="SAM" id="Phobius"/>
    </source>
</evidence>
<dbReference type="PANTHER" id="PTHR41324:SF1">
    <property type="entry name" value="DUF2232 DOMAIN-CONTAINING PROTEIN"/>
    <property type="match status" value="1"/>
</dbReference>
<comment type="caution">
    <text evidence="2">The sequence shown here is derived from an EMBL/GenBank/DDBJ whole genome shotgun (WGS) entry which is preliminary data.</text>
</comment>
<sequence length="318" mass="35075">MRKRCCMSRLVRDGLFLFIAYFAMLAVSVFLPGMGVLLYMALPVPFVVMQAKHGFRGGAAFSAAAVILSIAAGGFQAVWFALLPGLAGIVMGELFRRQKPAFGVWLGGALANLLNFLLLLLYTKLVLKINPVAEAQKGVSEVLEEAGKLESQTGGANQQAQLIQEQVDLLPSLLPSTMIIVAIVLAFITFLIARVVLKKQGVEMKKLPPFREWNFPRAFIWYYLAAIVLVFTDPEKGTTMHMITVNLYSLLSIVFVIQGLTFVFYWAWVKKKPKAIPVLITAVVILSSGILPILMEVVKFLGIIDVGFNAKNRLKPKQ</sequence>
<feature type="transmembrane region" description="Helical" evidence="1">
    <location>
        <begin position="178"/>
        <end position="197"/>
    </location>
</feature>
<evidence type="ECO:0000313" key="3">
    <source>
        <dbReference type="Proteomes" id="UP000215059"/>
    </source>
</evidence>
<feature type="transmembrane region" description="Helical" evidence="1">
    <location>
        <begin position="102"/>
        <end position="122"/>
    </location>
</feature>
<dbReference type="InterPro" id="IPR018710">
    <property type="entry name" value="DUF2232"/>
</dbReference>
<keyword evidence="1" id="KW-1133">Transmembrane helix</keyword>
<feature type="transmembrane region" description="Helical" evidence="1">
    <location>
        <begin position="246"/>
        <end position="268"/>
    </location>
</feature>
<accession>A0A235F7E4</accession>
<feature type="transmembrane region" description="Helical" evidence="1">
    <location>
        <begin position="61"/>
        <end position="90"/>
    </location>
</feature>
<gene>
    <name evidence="2" type="ORF">CGZ90_10645</name>
</gene>